<organism evidence="1 2">
    <name type="scientific">Smallanthus sonchifolius</name>
    <dbReference type="NCBI Taxonomy" id="185202"/>
    <lineage>
        <taxon>Eukaryota</taxon>
        <taxon>Viridiplantae</taxon>
        <taxon>Streptophyta</taxon>
        <taxon>Embryophyta</taxon>
        <taxon>Tracheophyta</taxon>
        <taxon>Spermatophyta</taxon>
        <taxon>Magnoliopsida</taxon>
        <taxon>eudicotyledons</taxon>
        <taxon>Gunneridae</taxon>
        <taxon>Pentapetalae</taxon>
        <taxon>asterids</taxon>
        <taxon>campanulids</taxon>
        <taxon>Asterales</taxon>
        <taxon>Asteraceae</taxon>
        <taxon>Asteroideae</taxon>
        <taxon>Heliantheae alliance</taxon>
        <taxon>Millerieae</taxon>
        <taxon>Smallanthus</taxon>
    </lineage>
</organism>
<proteinExistence type="predicted"/>
<reference evidence="1 2" key="2">
    <citation type="journal article" date="2022" name="Mol. Ecol. Resour.">
        <title>The genomes of chicory, endive, great burdock and yacon provide insights into Asteraceae paleo-polyploidization history and plant inulin production.</title>
        <authorList>
            <person name="Fan W."/>
            <person name="Wang S."/>
            <person name="Wang H."/>
            <person name="Wang A."/>
            <person name="Jiang F."/>
            <person name="Liu H."/>
            <person name="Zhao H."/>
            <person name="Xu D."/>
            <person name="Zhang Y."/>
        </authorList>
    </citation>
    <scope>NUCLEOTIDE SEQUENCE [LARGE SCALE GENOMIC DNA]</scope>
    <source>
        <strain evidence="2">cv. Yunnan</strain>
        <tissue evidence="1">Leaves</tissue>
    </source>
</reference>
<gene>
    <name evidence="1" type="ORF">L1987_13455</name>
</gene>
<evidence type="ECO:0000313" key="2">
    <source>
        <dbReference type="Proteomes" id="UP001056120"/>
    </source>
</evidence>
<dbReference type="Proteomes" id="UP001056120">
    <property type="component" value="Linkage Group LG04"/>
</dbReference>
<reference evidence="2" key="1">
    <citation type="journal article" date="2022" name="Mol. Ecol. Resour.">
        <title>The genomes of chicory, endive, great burdock and yacon provide insights into Asteraceae palaeo-polyploidization history and plant inulin production.</title>
        <authorList>
            <person name="Fan W."/>
            <person name="Wang S."/>
            <person name="Wang H."/>
            <person name="Wang A."/>
            <person name="Jiang F."/>
            <person name="Liu H."/>
            <person name="Zhao H."/>
            <person name="Xu D."/>
            <person name="Zhang Y."/>
        </authorList>
    </citation>
    <scope>NUCLEOTIDE SEQUENCE [LARGE SCALE GENOMIC DNA]</scope>
    <source>
        <strain evidence="2">cv. Yunnan</strain>
    </source>
</reference>
<dbReference type="EMBL" id="CM042021">
    <property type="protein sequence ID" value="KAI3819614.1"/>
    <property type="molecule type" value="Genomic_DNA"/>
</dbReference>
<keyword evidence="2" id="KW-1185">Reference proteome</keyword>
<accession>A0ACB9JH09</accession>
<evidence type="ECO:0000313" key="1">
    <source>
        <dbReference type="EMBL" id="KAI3819614.1"/>
    </source>
</evidence>
<sequence>MAFGARFELDTRSLYDDIKHSGGNLAPTWMNVSLAMRTDPAVNKAFGWVLEMYAYIVSSAVHDVGNILHKDSMLQEMELNRLWHALSSFSPSDDAQLRLTTMIFYWWSLRSADAI</sequence>
<comment type="caution">
    <text evidence="1">The sequence shown here is derived from an EMBL/GenBank/DDBJ whole genome shotgun (WGS) entry which is preliminary data.</text>
</comment>
<protein>
    <submittedName>
        <fullName evidence="1">Uncharacterized protein</fullName>
    </submittedName>
</protein>
<name>A0ACB9JH09_9ASTR</name>